<feature type="binding site" evidence="9">
    <location>
        <position position="247"/>
    </location>
    <ligand>
        <name>K(+)</name>
        <dbReference type="ChEBI" id="CHEBI:29103"/>
    </ligand>
</feature>
<keyword evidence="5 9" id="KW-0067">ATP-binding</keyword>
<dbReference type="EMBL" id="PUFI01000009">
    <property type="protein sequence ID" value="TDG68840.1"/>
    <property type="molecule type" value="Genomic_DNA"/>
</dbReference>
<evidence type="ECO:0000256" key="3">
    <source>
        <dbReference type="ARBA" id="ARBA00022741"/>
    </source>
</evidence>
<dbReference type="InterPro" id="IPR002139">
    <property type="entry name" value="Ribo/fructo_kinase"/>
</dbReference>
<feature type="binding site" evidence="9">
    <location>
        <begin position="39"/>
        <end position="43"/>
    </location>
    <ligand>
        <name>substrate</name>
    </ligand>
</feature>
<dbReference type="InterPro" id="IPR011877">
    <property type="entry name" value="Ribokinase"/>
</dbReference>
<dbReference type="SUPFAM" id="SSF53613">
    <property type="entry name" value="Ribokinase-like"/>
    <property type="match status" value="1"/>
</dbReference>
<proteinExistence type="inferred from homology"/>
<evidence type="ECO:0000259" key="11">
    <source>
        <dbReference type="Pfam" id="PF00294"/>
    </source>
</evidence>
<keyword evidence="2 9" id="KW-0479">Metal-binding</keyword>
<feature type="binding site" evidence="9">
    <location>
        <position position="253"/>
    </location>
    <ligand>
        <name>substrate</name>
    </ligand>
</feature>
<accession>A0A4R5N9N2</accession>
<protein>
    <recommendedName>
        <fullName evidence="9 10">Ribokinase</fullName>
        <shortName evidence="9">RK</shortName>
        <ecNumber evidence="9 10">2.7.1.15</ecNumber>
    </recommendedName>
</protein>
<keyword evidence="9" id="KW-0963">Cytoplasm</keyword>
<dbReference type="RefSeq" id="WP_010008236.1">
    <property type="nucleotide sequence ID" value="NZ_JAGYGP010000002.1"/>
</dbReference>
<feature type="binding site" evidence="9">
    <location>
        <position position="249"/>
    </location>
    <ligand>
        <name>K(+)</name>
        <dbReference type="ChEBI" id="CHEBI:29103"/>
    </ligand>
</feature>
<dbReference type="InterPro" id="IPR029056">
    <property type="entry name" value="Ribokinase-like"/>
</dbReference>
<comment type="subunit">
    <text evidence="9">Homodimer.</text>
</comment>
<dbReference type="CDD" id="cd01174">
    <property type="entry name" value="ribokinase"/>
    <property type="match status" value="1"/>
</dbReference>
<evidence type="ECO:0000256" key="2">
    <source>
        <dbReference type="ARBA" id="ARBA00022723"/>
    </source>
</evidence>
<evidence type="ECO:0000256" key="4">
    <source>
        <dbReference type="ARBA" id="ARBA00022777"/>
    </source>
</evidence>
<keyword evidence="6 9" id="KW-0460">Magnesium</keyword>
<comment type="caution">
    <text evidence="12">The sequence shown here is derived from an EMBL/GenBank/DDBJ whole genome shotgun (WGS) entry which is preliminary data.</text>
</comment>
<dbReference type="HAMAP" id="MF_01987">
    <property type="entry name" value="Ribokinase"/>
    <property type="match status" value="1"/>
</dbReference>
<dbReference type="Gene3D" id="3.40.1190.20">
    <property type="match status" value="1"/>
</dbReference>
<keyword evidence="1 9" id="KW-0808">Transferase</keyword>
<comment type="activity regulation">
    <text evidence="9">Activated by a monovalent cation that binds near, but not in, the active site. The most likely occupant of the site in vivo is potassium. Ion binding induces a conformational change that may alter substrate affinity.</text>
</comment>
<comment type="similarity">
    <text evidence="9">Belongs to the carbohydrate kinase PfkB family. Ribokinase subfamily.</text>
</comment>
<evidence type="ECO:0000256" key="6">
    <source>
        <dbReference type="ARBA" id="ARBA00022842"/>
    </source>
</evidence>
<keyword evidence="7 9" id="KW-0630">Potassium</keyword>
<feature type="binding site" evidence="9">
    <location>
        <position position="288"/>
    </location>
    <ligand>
        <name>K(+)</name>
        <dbReference type="ChEBI" id="CHEBI:29103"/>
    </ligand>
</feature>
<evidence type="ECO:0000313" key="13">
    <source>
        <dbReference type="Proteomes" id="UP000295681"/>
    </source>
</evidence>
<evidence type="ECO:0000256" key="9">
    <source>
        <dbReference type="HAMAP-Rule" id="MF_01987"/>
    </source>
</evidence>
<keyword evidence="4 9" id="KW-0418">Kinase</keyword>
<dbReference type="GO" id="GO:0004747">
    <property type="term" value="F:ribokinase activity"/>
    <property type="evidence" value="ECO:0007669"/>
    <property type="project" value="UniProtKB-UniRule"/>
</dbReference>
<keyword evidence="8 9" id="KW-0119">Carbohydrate metabolism</keyword>
<feature type="binding site" evidence="9">
    <location>
        <begin position="11"/>
        <end position="13"/>
    </location>
    <ligand>
        <name>substrate</name>
    </ligand>
</feature>
<comment type="caution">
    <text evidence="9">Lacks conserved residue(s) required for the propagation of feature annotation.</text>
</comment>
<dbReference type="Proteomes" id="UP000295681">
    <property type="component" value="Unassembled WGS sequence"/>
</dbReference>
<keyword evidence="3 9" id="KW-0547">Nucleotide-binding</keyword>
<keyword evidence="13" id="KW-1185">Reference proteome</keyword>
<feature type="binding site" evidence="9">
    <location>
        <position position="184"/>
    </location>
    <ligand>
        <name>ATP</name>
        <dbReference type="ChEBI" id="CHEBI:30616"/>
    </ligand>
</feature>
<evidence type="ECO:0000313" key="12">
    <source>
        <dbReference type="EMBL" id="TDG68840.1"/>
    </source>
</evidence>
<dbReference type="EC" id="2.7.1.15" evidence="9 10"/>
<feature type="binding site" evidence="9">
    <location>
        <position position="139"/>
    </location>
    <ligand>
        <name>substrate</name>
    </ligand>
</feature>
<feature type="domain" description="Carbohydrate kinase PfkB" evidence="11">
    <location>
        <begin position="1"/>
        <end position="294"/>
    </location>
</feature>
<comment type="pathway">
    <text evidence="9">Carbohydrate metabolism; D-ribose degradation; D-ribose 5-phosphate from beta-D-ribopyranose: step 2/2.</text>
</comment>
<feature type="binding site" evidence="9">
    <location>
        <begin position="252"/>
        <end position="253"/>
    </location>
    <ligand>
        <name>ATP</name>
        <dbReference type="ChEBI" id="CHEBI:30616"/>
    </ligand>
</feature>
<dbReference type="UniPathway" id="UPA00916">
    <property type="reaction ID" value="UER00889"/>
</dbReference>
<feature type="active site" description="Proton acceptor" evidence="9">
    <location>
        <position position="253"/>
    </location>
</feature>
<evidence type="ECO:0000256" key="7">
    <source>
        <dbReference type="ARBA" id="ARBA00022958"/>
    </source>
</evidence>
<comment type="subcellular location">
    <subcellularLocation>
        <location evidence="9">Cytoplasm</location>
    </subcellularLocation>
</comment>
<dbReference type="PANTHER" id="PTHR10584:SF166">
    <property type="entry name" value="RIBOKINASE"/>
    <property type="match status" value="1"/>
</dbReference>
<dbReference type="NCBIfam" id="TIGR02152">
    <property type="entry name" value="D_ribokin_bact"/>
    <property type="match status" value="1"/>
</dbReference>
<dbReference type="AlphaFoldDB" id="A0A4R5N9N2"/>
<dbReference type="STRING" id="907931.GCA_000165675_00636"/>
<evidence type="ECO:0000256" key="5">
    <source>
        <dbReference type="ARBA" id="ARBA00022840"/>
    </source>
</evidence>
<comment type="catalytic activity">
    <reaction evidence="9">
        <text>D-ribose + ATP = D-ribose 5-phosphate + ADP + H(+)</text>
        <dbReference type="Rhea" id="RHEA:13697"/>
        <dbReference type="ChEBI" id="CHEBI:15378"/>
        <dbReference type="ChEBI" id="CHEBI:30616"/>
        <dbReference type="ChEBI" id="CHEBI:47013"/>
        <dbReference type="ChEBI" id="CHEBI:78346"/>
        <dbReference type="ChEBI" id="CHEBI:456216"/>
        <dbReference type="EC" id="2.7.1.15"/>
    </reaction>
</comment>
<reference evidence="12 13" key="1">
    <citation type="journal article" date="2019" name="Appl. Microbiol. Biotechnol.">
        <title>Uncovering carbohydrate metabolism through a genotype-phenotype association study of 56 lactic acid bacteria genomes.</title>
        <authorList>
            <person name="Buron-Moles G."/>
            <person name="Chailyan A."/>
            <person name="Dolejs I."/>
            <person name="Forster J."/>
            <person name="Miks M.H."/>
        </authorList>
    </citation>
    <scope>NUCLEOTIDE SEQUENCE [LARGE SCALE GENOMIC DNA]</scope>
    <source>
        <strain evidence="12 13">ATCC 700006</strain>
    </source>
</reference>
<dbReference type="InterPro" id="IPR011611">
    <property type="entry name" value="PfkB_dom"/>
</dbReference>
<evidence type="ECO:0000256" key="8">
    <source>
        <dbReference type="ARBA" id="ARBA00023277"/>
    </source>
</evidence>
<dbReference type="Pfam" id="PF00294">
    <property type="entry name" value="PfkB"/>
    <property type="match status" value="1"/>
</dbReference>
<dbReference type="PRINTS" id="PR00990">
    <property type="entry name" value="RIBOKINASE"/>
</dbReference>
<gene>
    <name evidence="9" type="primary">rbsK</name>
    <name evidence="12" type="ORF">C5L23_000759</name>
</gene>
<sequence>MRNVVVIGSLNIDIVQKVPRLPRQGETLGVTDQSSNFGGKGANQAIAAQRQGSQVAMIGAIGDDDRGLAFRQLMTDEKMDDRYITTKAPHTGSATIMLEPDGHNTILVHGGANMSLTREDVRRAESVIAEADVVVAQLEVPREAIEEGFKIAKQHGVTTILNPAPVTHYIEQAIIDHTDLVVPNETEAAALAGVPATTDRKELEQVIDILHDKGFKDIVVTLGADGVYYDVKQQQGIVPIIPAKVVDTTAAGDTFIGSLAANWSSDLSIEALLTRATAASSIVVARPGAIAAIPLKREVDALLVERGLADE</sequence>
<feature type="binding site" evidence="9">
    <location>
        <position position="283"/>
    </location>
    <ligand>
        <name>K(+)</name>
        <dbReference type="ChEBI" id="CHEBI:29103"/>
    </ligand>
</feature>
<evidence type="ECO:0000256" key="10">
    <source>
        <dbReference type="NCBIfam" id="TIGR02152"/>
    </source>
</evidence>
<organism evidence="12 13">
    <name type="scientific">Leuconostoc fallax</name>
    <dbReference type="NCBI Taxonomy" id="1251"/>
    <lineage>
        <taxon>Bacteria</taxon>
        <taxon>Bacillati</taxon>
        <taxon>Bacillota</taxon>
        <taxon>Bacilli</taxon>
        <taxon>Lactobacillales</taxon>
        <taxon>Lactobacillaceae</taxon>
        <taxon>Leuconostoc</taxon>
    </lineage>
</organism>
<feature type="binding site" evidence="9">
    <location>
        <begin position="221"/>
        <end position="226"/>
    </location>
    <ligand>
        <name>ATP</name>
        <dbReference type="ChEBI" id="CHEBI:30616"/>
    </ligand>
</feature>
<feature type="binding site" evidence="9">
    <location>
        <position position="286"/>
    </location>
    <ligand>
        <name>K(+)</name>
        <dbReference type="ChEBI" id="CHEBI:29103"/>
    </ligand>
</feature>
<dbReference type="GO" id="GO:0046872">
    <property type="term" value="F:metal ion binding"/>
    <property type="evidence" value="ECO:0007669"/>
    <property type="project" value="UniProtKB-KW"/>
</dbReference>
<dbReference type="PANTHER" id="PTHR10584">
    <property type="entry name" value="SUGAR KINASE"/>
    <property type="match status" value="1"/>
</dbReference>
<dbReference type="GO" id="GO:0005524">
    <property type="term" value="F:ATP binding"/>
    <property type="evidence" value="ECO:0007669"/>
    <property type="project" value="UniProtKB-UniRule"/>
</dbReference>
<evidence type="ECO:0000256" key="1">
    <source>
        <dbReference type="ARBA" id="ARBA00022679"/>
    </source>
</evidence>
<comment type="cofactor">
    <cofactor evidence="9">
        <name>Mg(2+)</name>
        <dbReference type="ChEBI" id="CHEBI:18420"/>
    </cofactor>
    <text evidence="9">Requires a divalent cation, most likely magnesium in vivo, as an electrophilic catalyst to aid phosphoryl group transfer. It is the chelate of the metal and the nucleotide that is the actual substrate.</text>
</comment>
<dbReference type="GO" id="GO:0005829">
    <property type="term" value="C:cytosol"/>
    <property type="evidence" value="ECO:0007669"/>
    <property type="project" value="TreeGrafter"/>
</dbReference>
<dbReference type="GO" id="GO:0019303">
    <property type="term" value="P:D-ribose catabolic process"/>
    <property type="evidence" value="ECO:0007669"/>
    <property type="project" value="UniProtKB-UniRule"/>
</dbReference>
<comment type="function">
    <text evidence="9">Catalyzes the phosphorylation of ribose at O-5 in a reaction requiring ATP and magnesium. The resulting D-ribose-5-phosphate can then be used either for sythesis of nucleotides, histidine, and tryptophan, or as a component of the pentose phosphate pathway.</text>
</comment>
<name>A0A4R5N9N2_9LACO</name>